<organism evidence="1 2">
    <name type="scientific">Cupriavidus pinatubonensis</name>
    <dbReference type="NCBI Taxonomy" id="248026"/>
    <lineage>
        <taxon>Bacteria</taxon>
        <taxon>Pseudomonadati</taxon>
        <taxon>Pseudomonadota</taxon>
        <taxon>Betaproteobacteria</taxon>
        <taxon>Burkholderiales</taxon>
        <taxon>Burkholderiaceae</taxon>
        <taxon>Cupriavidus</taxon>
    </lineage>
</organism>
<dbReference type="RefSeq" id="WP_224000738.1">
    <property type="nucleotide sequence ID" value="NZ_CAJZAF010000005.1"/>
</dbReference>
<keyword evidence="2" id="KW-1185">Reference proteome</keyword>
<dbReference type="EMBL" id="CAJZAF010000005">
    <property type="protein sequence ID" value="CAG9168107.1"/>
    <property type="molecule type" value="Genomic_DNA"/>
</dbReference>
<comment type="caution">
    <text evidence="1">The sequence shown here is derived from an EMBL/GenBank/DDBJ whole genome shotgun (WGS) entry which is preliminary data.</text>
</comment>
<evidence type="ECO:0008006" key="3">
    <source>
        <dbReference type="Google" id="ProtNLM"/>
    </source>
</evidence>
<proteinExistence type="predicted"/>
<evidence type="ECO:0000313" key="1">
    <source>
        <dbReference type="EMBL" id="CAG9168107.1"/>
    </source>
</evidence>
<reference evidence="1 2" key="1">
    <citation type="submission" date="2021-08" db="EMBL/GenBank/DDBJ databases">
        <authorList>
            <person name="Peeters C."/>
        </authorList>
    </citation>
    <scope>NUCLEOTIDE SEQUENCE [LARGE SCALE GENOMIC DNA]</scope>
    <source>
        <strain evidence="1 2">LMG 23994</strain>
    </source>
</reference>
<sequence length="83" mass="9217">MAQKIEIAAIELTQKAVLPMTGVSRYGQIAPFISLSREKWRQLVLAGKAPQAIRMGTRCTVYKNSDVHAWLADPMGYRAEVLA</sequence>
<gene>
    <name evidence="1" type="ORF">LMG23994_01308</name>
</gene>
<protein>
    <recommendedName>
        <fullName evidence="3">Phage transcriptional regulator, AlpA</fullName>
    </recommendedName>
</protein>
<evidence type="ECO:0000313" key="2">
    <source>
        <dbReference type="Proteomes" id="UP000701702"/>
    </source>
</evidence>
<accession>A0ABM8WLK9</accession>
<dbReference type="Proteomes" id="UP000701702">
    <property type="component" value="Unassembled WGS sequence"/>
</dbReference>
<name>A0ABM8WLK9_9BURK</name>